<dbReference type="Pfam" id="PF13620">
    <property type="entry name" value="CarboxypepD_reg"/>
    <property type="match status" value="1"/>
</dbReference>
<feature type="signal peptide" evidence="4">
    <location>
        <begin position="1"/>
        <end position="24"/>
    </location>
</feature>
<keyword evidence="4" id="KW-0732">Signal</keyword>
<dbReference type="EMBL" id="BAABWN010000005">
    <property type="protein sequence ID" value="GAA6168100.1"/>
    <property type="molecule type" value="Genomic_DNA"/>
</dbReference>
<evidence type="ECO:0000259" key="5">
    <source>
        <dbReference type="Pfam" id="PF25183"/>
    </source>
</evidence>
<evidence type="ECO:0000256" key="2">
    <source>
        <dbReference type="ARBA" id="ARBA00023136"/>
    </source>
</evidence>
<keyword evidence="7" id="KW-1185">Reference proteome</keyword>
<dbReference type="InterPro" id="IPR037066">
    <property type="entry name" value="Plug_dom_sf"/>
</dbReference>
<organism evidence="6 7">
    <name type="scientific">Sessilibacter corallicola</name>
    <dbReference type="NCBI Taxonomy" id="2904075"/>
    <lineage>
        <taxon>Bacteria</taxon>
        <taxon>Pseudomonadati</taxon>
        <taxon>Pseudomonadota</taxon>
        <taxon>Gammaproteobacteria</taxon>
        <taxon>Cellvibrionales</taxon>
        <taxon>Cellvibrionaceae</taxon>
        <taxon>Sessilibacter</taxon>
    </lineage>
</organism>
<evidence type="ECO:0000256" key="3">
    <source>
        <dbReference type="ARBA" id="ARBA00023237"/>
    </source>
</evidence>
<dbReference type="Gene3D" id="2.60.40.1120">
    <property type="entry name" value="Carboxypeptidase-like, regulatory domain"/>
    <property type="match status" value="1"/>
</dbReference>
<keyword evidence="3" id="KW-0998">Cell outer membrane</keyword>
<feature type="domain" description="TonB-dependent transporter Oar-like beta-barrel" evidence="5">
    <location>
        <begin position="240"/>
        <end position="335"/>
    </location>
</feature>
<keyword evidence="2" id="KW-0472">Membrane</keyword>
<protein>
    <submittedName>
        <fullName evidence="6">TonB-dependent receptor</fullName>
    </submittedName>
</protein>
<gene>
    <name evidence="6" type="ORF">NBRC116591_19110</name>
</gene>
<dbReference type="InterPro" id="IPR013784">
    <property type="entry name" value="Carb-bd-like_fold"/>
</dbReference>
<dbReference type="Pfam" id="PF25183">
    <property type="entry name" value="OMP_b-brl_4"/>
    <property type="match status" value="2"/>
</dbReference>
<evidence type="ECO:0000313" key="6">
    <source>
        <dbReference type="EMBL" id="GAA6168100.1"/>
    </source>
</evidence>
<keyword evidence="6" id="KW-0675">Receptor</keyword>
<dbReference type="SUPFAM" id="SSF49452">
    <property type="entry name" value="Starch-binding domain-like"/>
    <property type="match status" value="1"/>
</dbReference>
<dbReference type="SUPFAM" id="SSF56935">
    <property type="entry name" value="Porins"/>
    <property type="match status" value="1"/>
</dbReference>
<dbReference type="Gene3D" id="2.40.170.20">
    <property type="entry name" value="TonB-dependent receptor, beta-barrel domain"/>
    <property type="match status" value="1"/>
</dbReference>
<evidence type="ECO:0000256" key="4">
    <source>
        <dbReference type="SAM" id="SignalP"/>
    </source>
</evidence>
<reference evidence="6 7" key="1">
    <citation type="submission" date="2024-04" db="EMBL/GenBank/DDBJ databases">
        <title>Draft genome sequence of Sessilibacter corallicola NBRC 116591.</title>
        <authorList>
            <person name="Miyakawa T."/>
            <person name="Kusuya Y."/>
            <person name="Miura T."/>
        </authorList>
    </citation>
    <scope>NUCLEOTIDE SEQUENCE [LARGE SCALE GENOMIC DNA]</scope>
    <source>
        <strain evidence="6 7">KU-00831-HH</strain>
    </source>
</reference>
<dbReference type="RefSeq" id="WP_353302759.1">
    <property type="nucleotide sequence ID" value="NZ_BAABWN010000005.1"/>
</dbReference>
<dbReference type="Gene3D" id="2.170.130.10">
    <property type="entry name" value="TonB-dependent receptor, plug domain"/>
    <property type="match status" value="1"/>
</dbReference>
<feature type="domain" description="TonB-dependent transporter Oar-like beta-barrel" evidence="5">
    <location>
        <begin position="353"/>
        <end position="876"/>
    </location>
</feature>
<evidence type="ECO:0000256" key="1">
    <source>
        <dbReference type="ARBA" id="ARBA00004442"/>
    </source>
</evidence>
<comment type="subcellular location">
    <subcellularLocation>
        <location evidence="1">Cell outer membrane</location>
    </subcellularLocation>
</comment>
<proteinExistence type="predicted"/>
<evidence type="ECO:0000313" key="7">
    <source>
        <dbReference type="Proteomes" id="UP001465153"/>
    </source>
</evidence>
<dbReference type="InterPro" id="IPR036942">
    <property type="entry name" value="Beta-barrel_TonB_sf"/>
</dbReference>
<comment type="caution">
    <text evidence="6">The sequence shown here is derived from an EMBL/GenBank/DDBJ whole genome shotgun (WGS) entry which is preliminary data.</text>
</comment>
<feature type="chain" id="PRO_5047477737" evidence="4">
    <location>
        <begin position="25"/>
        <end position="1055"/>
    </location>
</feature>
<name>A0ABQ0A8Y0_9GAMM</name>
<accession>A0ABQ0A8Y0</accession>
<dbReference type="InterPro" id="IPR057601">
    <property type="entry name" value="Oar-like_b-barrel"/>
</dbReference>
<sequence length="1055" mass="116144">MKPFTKQRLAAAVLLAAGATGAIAQETTSAITGQITGPNGNPTSAVVRIVHVPSNTASEVSTNANGRFSARGLRVGGPYRIVVDSSTFQDETQEGIFLQLGETFNFNAVLGDGNIEEVTVIADASALNNTATGPSSTFNLDDIKSIPAINRDIKDIIRADPRIHLDPANGNAIQCGGANPRFNSLTVDGVRLNDEFGLRQGGFPTNRVPFSLDSIDQVAVELAPFDVQYSGFTACNINAVTKSGTNEWHGGVFYDYTDDSLTGDELEGDELNVADFDETRFGFHIGGPIIKDKLFFFASYEKLEGADTFDRGPSDSNTAEPVPDFTQADFDRIRQISQDVYGYDPGGIPTSFDNEDEKILAKIDWNISDSQRLALTYNYIDGFETRESDGDFDEFEFANHLYEDGAELTSYSAQLFSTWTENFTTEIKIGFTDLDNRQDSLDGGEFGEVQIDVGDSTIYLGSDDSRQANDLNYENLNFKIAGTYYAGNHTFSGGFEYQDLEVFNLFVQEAIGEYRFSSIDDFEAGLANRVTYESAVGTNDPNDAAAEFSYQIGSVYGQYEYTFNNVDLTLLFGLRYDFYESDDTPTFNPNLSDAIGFSNADNLDGADLLQPRFGFQYNVDGNLELHGGIGLYSGGNPNVWISNNYSNTGITQVEFQERQDFRNDGPPIDLFNDLTFTGDGTPIANLPQEGIDFVANAPADGVVGRTNVLDPDFDIPSEWKFNIGASLDVGNGYILQTDFIHTEKQDSAIVVDNALEQVGTTFDGRPIYESRFTDPNEPSFGATQVFELTNVDGDSGSSSIISLNLSKEYNNGLSFSVGYAGTRSEEVTAMASSVAFSNFTNTAITDLNDPGVATSNFETQHRFTFRLAYETEFFADYRTKFSLFGVSSQNRSYSYTFGSRGFLNDPSGSGARNLLYVPTGVDDANVNFADGFDTEGFFNFVDRVGLDRGEVAGRNSIEGSWWTRFDFRIDQELPGFTPDTRSNVFLIVENIGNLIDDDYGVLYQAPFPQFQQVVDASYDDTTDTYTFNRFINAPGEVRERQGSVWEVRIGFDYSF</sequence>
<dbReference type="Proteomes" id="UP001465153">
    <property type="component" value="Unassembled WGS sequence"/>
</dbReference>